<proteinExistence type="predicted"/>
<evidence type="ECO:0000256" key="1">
    <source>
        <dbReference type="ARBA" id="ARBA00004328"/>
    </source>
</evidence>
<gene>
    <name evidence="4" type="ORF">LCGC14_1460980</name>
</gene>
<dbReference type="GO" id="GO:0044423">
    <property type="term" value="C:virion component"/>
    <property type="evidence" value="ECO:0007669"/>
    <property type="project" value="UniProtKB-KW"/>
</dbReference>
<name>A0A0F9JFP3_9ZZZZ</name>
<dbReference type="EMBL" id="LAZR01010168">
    <property type="protein sequence ID" value="KKM68428.1"/>
    <property type="molecule type" value="Genomic_DNA"/>
</dbReference>
<evidence type="ECO:0000256" key="2">
    <source>
        <dbReference type="ARBA" id="ARBA00022844"/>
    </source>
</evidence>
<dbReference type="InterPro" id="IPR024455">
    <property type="entry name" value="Phage_capsid"/>
</dbReference>
<dbReference type="AlphaFoldDB" id="A0A0F9JFP3"/>
<comment type="subcellular location">
    <subcellularLocation>
        <location evidence="1">Virion</location>
    </subcellularLocation>
</comment>
<dbReference type="SUPFAM" id="SSF56563">
    <property type="entry name" value="Major capsid protein gp5"/>
    <property type="match status" value="1"/>
</dbReference>
<dbReference type="InterPro" id="IPR054612">
    <property type="entry name" value="Phage_capsid-like_C"/>
</dbReference>
<protein>
    <recommendedName>
        <fullName evidence="3">Phage capsid-like C-terminal domain-containing protein</fullName>
    </recommendedName>
</protein>
<keyword evidence="2" id="KW-0946">Virion</keyword>
<evidence type="ECO:0000313" key="4">
    <source>
        <dbReference type="EMBL" id="KKM68428.1"/>
    </source>
</evidence>
<dbReference type="Pfam" id="PF05065">
    <property type="entry name" value="Phage_capsid"/>
    <property type="match status" value="1"/>
</dbReference>
<reference evidence="4" key="1">
    <citation type="journal article" date="2015" name="Nature">
        <title>Complex archaea that bridge the gap between prokaryotes and eukaryotes.</title>
        <authorList>
            <person name="Spang A."/>
            <person name="Saw J.H."/>
            <person name="Jorgensen S.L."/>
            <person name="Zaremba-Niedzwiedzka K."/>
            <person name="Martijn J."/>
            <person name="Lind A.E."/>
            <person name="van Eijk R."/>
            <person name="Schleper C."/>
            <person name="Guy L."/>
            <person name="Ettema T.J."/>
        </authorList>
    </citation>
    <scope>NUCLEOTIDE SEQUENCE</scope>
</reference>
<comment type="caution">
    <text evidence="4">The sequence shown here is derived from an EMBL/GenBank/DDBJ whole genome shotgun (WGS) entry which is preliminary data.</text>
</comment>
<accession>A0A0F9JFP3</accession>
<dbReference type="NCBIfam" id="TIGR01554">
    <property type="entry name" value="major_cap_HK97"/>
    <property type="match status" value="1"/>
</dbReference>
<sequence>MKPEHIRNHGFNSAGEFYSKVRKACLNIGDPDPRLIRAGKKTAGHMEEGDDAQGGFLVAEQWADGIFEAAALEGQIVRPRAKVFNMTSGSLKVRTLVDTDRSSNIFGGITYTWTAETGQKSGSNISKPAIGELELTPHKLVASCFVSNELEGDYGQFGNFMNLSFGKGLSFIEDEAFFRGTGAGMPLGVLGSGAEITVTRVVNGQINWEDLASMAKRLLPDSWNRAIFLVNPDALDELFEVTAPGANQASVIDFSRRQFFGIPIIPSEQCSAIDATGDVMLYDFGHYAIGDRSLEIAASDKADFASAGGFSYDSTFWRVVLRVDGQPTNVAPITPRRGANTLSPFVVLSTDS</sequence>
<feature type="domain" description="Phage capsid-like C-terminal" evidence="3">
    <location>
        <begin position="54"/>
        <end position="334"/>
    </location>
</feature>
<organism evidence="4">
    <name type="scientific">marine sediment metagenome</name>
    <dbReference type="NCBI Taxonomy" id="412755"/>
    <lineage>
        <taxon>unclassified sequences</taxon>
        <taxon>metagenomes</taxon>
        <taxon>ecological metagenomes</taxon>
    </lineage>
</organism>
<evidence type="ECO:0000259" key="3">
    <source>
        <dbReference type="Pfam" id="PF05065"/>
    </source>
</evidence>